<feature type="chain" id="PRO_5035192967" description="Lipoprotein" evidence="1">
    <location>
        <begin position="22"/>
        <end position="236"/>
    </location>
</feature>
<accession>A0A8J3GAV0</accession>
<evidence type="ECO:0000256" key="1">
    <source>
        <dbReference type="SAM" id="SignalP"/>
    </source>
</evidence>
<reference evidence="2 3" key="1">
    <citation type="journal article" date="2014" name="Int. J. Syst. Evol. Microbiol.">
        <title>Complete genome sequence of Corynebacterium casei LMG S-19264T (=DSM 44701T), isolated from a smear-ripened cheese.</title>
        <authorList>
            <consortium name="US DOE Joint Genome Institute (JGI-PGF)"/>
            <person name="Walter F."/>
            <person name="Albersmeier A."/>
            <person name="Kalinowski J."/>
            <person name="Ruckert C."/>
        </authorList>
    </citation>
    <scope>NUCLEOTIDE SEQUENCE [LARGE SCALE GENOMIC DNA]</scope>
    <source>
        <strain evidence="2 3">KCTC 12866</strain>
    </source>
</reference>
<feature type="signal peptide" evidence="1">
    <location>
        <begin position="1"/>
        <end position="21"/>
    </location>
</feature>
<dbReference type="RefSeq" id="WP_189565087.1">
    <property type="nucleotide sequence ID" value="NZ_BMXF01000002.1"/>
</dbReference>
<evidence type="ECO:0008006" key="4">
    <source>
        <dbReference type="Google" id="ProtNLM"/>
    </source>
</evidence>
<dbReference type="AlphaFoldDB" id="A0A8J3GAV0"/>
<comment type="caution">
    <text evidence="2">The sequence shown here is derived from an EMBL/GenBank/DDBJ whole genome shotgun (WGS) entry which is preliminary data.</text>
</comment>
<evidence type="ECO:0000313" key="3">
    <source>
        <dbReference type="Proteomes" id="UP000598271"/>
    </source>
</evidence>
<keyword evidence="1" id="KW-0732">Signal</keyword>
<protein>
    <recommendedName>
        <fullName evidence="4">Lipoprotein</fullName>
    </recommendedName>
</protein>
<name>A0A8J3GAV0_9BACT</name>
<dbReference type="EMBL" id="BMXF01000002">
    <property type="protein sequence ID" value="GHB72394.1"/>
    <property type="molecule type" value="Genomic_DNA"/>
</dbReference>
<dbReference type="PROSITE" id="PS51257">
    <property type="entry name" value="PROKAR_LIPOPROTEIN"/>
    <property type="match status" value="1"/>
</dbReference>
<organism evidence="2 3">
    <name type="scientific">Persicitalea jodogahamensis</name>
    <dbReference type="NCBI Taxonomy" id="402147"/>
    <lineage>
        <taxon>Bacteria</taxon>
        <taxon>Pseudomonadati</taxon>
        <taxon>Bacteroidota</taxon>
        <taxon>Cytophagia</taxon>
        <taxon>Cytophagales</taxon>
        <taxon>Spirosomataceae</taxon>
        <taxon>Persicitalea</taxon>
    </lineage>
</organism>
<sequence>MKKLNRIAALSLLLGVGVMMSCEDPDLSPNLTPEGNANGFGTFLVGGKPQKDPFDLTKGQTQKLGTDFLTVKPGFTSVPATISWSSFDKKVVVNKIELYVKLAENYVDKDGNKVVAKHGGEGKLLTTITPAGMYESNNFTVDASKVYDLLKDSKFDYGDGKGEVSVFTSNPKRTTASPFLGDRDIPFRNRVIAVTGDDIEVTWKLYGENGLVYKSWSPSVCEEFVGANCRIVTRVR</sequence>
<proteinExistence type="predicted"/>
<dbReference type="Proteomes" id="UP000598271">
    <property type="component" value="Unassembled WGS sequence"/>
</dbReference>
<evidence type="ECO:0000313" key="2">
    <source>
        <dbReference type="EMBL" id="GHB72394.1"/>
    </source>
</evidence>
<keyword evidence="3" id="KW-1185">Reference proteome</keyword>
<gene>
    <name evidence="2" type="ORF">GCM10007390_28060</name>
</gene>